<dbReference type="InterPro" id="IPR006179">
    <property type="entry name" value="5_nucleotidase/apyrase"/>
</dbReference>
<organism evidence="2 3">
    <name type="scientific">Pontibacter arcticus</name>
    <dbReference type="NCBI Taxonomy" id="2080288"/>
    <lineage>
        <taxon>Bacteria</taxon>
        <taxon>Pseudomonadati</taxon>
        <taxon>Bacteroidota</taxon>
        <taxon>Cytophagia</taxon>
        <taxon>Cytophagales</taxon>
        <taxon>Hymenobacteraceae</taxon>
        <taxon>Pontibacter</taxon>
    </lineage>
</organism>
<keyword evidence="3" id="KW-1185">Reference proteome</keyword>
<dbReference type="GO" id="GO:0030288">
    <property type="term" value="C:outer membrane-bounded periplasmic space"/>
    <property type="evidence" value="ECO:0007669"/>
    <property type="project" value="TreeGrafter"/>
</dbReference>
<dbReference type="AlphaFoldDB" id="A0A364RJL8"/>
<gene>
    <name evidence="2" type="ORF">DP923_00925</name>
</gene>
<dbReference type="EMBL" id="QMDV01000001">
    <property type="protein sequence ID" value="RAU84473.1"/>
    <property type="molecule type" value="Genomic_DNA"/>
</dbReference>
<sequence length="242" mass="25785">MLLLGLAVAACQPRAWQSSATLTQTDVAIDSTIAPSPQTEALVAPYRQQVTTKMSEVVGTATIELNKADYQSPLGNFMVDLQKEQSQPLYGKPIDLSLMTNGGMRSPLPKGAINVGHVFELMPFENEVVVLTLDGATVQELFDFAAKAKIAILGNATYTVKNGQATAISIGGKPFDAAKSYTLVTSDYLANGGDNLSFLSKATSTENVGLLLRDAILQQIRQLTAAGKPIEPDTKTRVTILP</sequence>
<dbReference type="Gene3D" id="3.90.780.10">
    <property type="entry name" value="5'-Nucleotidase, C-terminal domain"/>
    <property type="match status" value="1"/>
</dbReference>
<reference evidence="2 3" key="2">
    <citation type="submission" date="2018-07" db="EMBL/GenBank/DDBJ databases">
        <title>Pontibacter sp. 2b14 genomic sequence and assembly.</title>
        <authorList>
            <person name="Du Z.-J."/>
        </authorList>
    </citation>
    <scope>NUCLEOTIDE SEQUENCE [LARGE SCALE GENOMIC DNA]</scope>
    <source>
        <strain evidence="2 3">2b14</strain>
    </source>
</reference>
<evidence type="ECO:0000313" key="2">
    <source>
        <dbReference type="EMBL" id="RAU84473.1"/>
    </source>
</evidence>
<dbReference type="InterPro" id="IPR036907">
    <property type="entry name" value="5'-Nucleotdase_C_sf"/>
</dbReference>
<dbReference type="Pfam" id="PF02872">
    <property type="entry name" value="5_nucleotid_C"/>
    <property type="match status" value="1"/>
</dbReference>
<dbReference type="PRINTS" id="PR01607">
    <property type="entry name" value="APYRASEFAMLY"/>
</dbReference>
<accession>A0A364RJL8</accession>
<dbReference type="GO" id="GO:0016787">
    <property type="term" value="F:hydrolase activity"/>
    <property type="evidence" value="ECO:0007669"/>
    <property type="project" value="InterPro"/>
</dbReference>
<dbReference type="PANTHER" id="PTHR11575:SF24">
    <property type="entry name" value="5'-NUCLEOTIDASE"/>
    <property type="match status" value="1"/>
</dbReference>
<dbReference type="Proteomes" id="UP000251692">
    <property type="component" value="Unassembled WGS sequence"/>
</dbReference>
<name>A0A364RJL8_9BACT</name>
<evidence type="ECO:0000259" key="1">
    <source>
        <dbReference type="Pfam" id="PF02872"/>
    </source>
</evidence>
<dbReference type="PANTHER" id="PTHR11575">
    <property type="entry name" value="5'-NUCLEOTIDASE-RELATED"/>
    <property type="match status" value="1"/>
</dbReference>
<comment type="caution">
    <text evidence="2">The sequence shown here is derived from an EMBL/GenBank/DDBJ whole genome shotgun (WGS) entry which is preliminary data.</text>
</comment>
<feature type="domain" description="5'-Nucleotidase C-terminal" evidence="1">
    <location>
        <begin position="58"/>
        <end position="199"/>
    </location>
</feature>
<evidence type="ECO:0000313" key="3">
    <source>
        <dbReference type="Proteomes" id="UP000251692"/>
    </source>
</evidence>
<dbReference type="SUPFAM" id="SSF55816">
    <property type="entry name" value="5'-nucleotidase (syn. UDP-sugar hydrolase), C-terminal domain"/>
    <property type="match status" value="1"/>
</dbReference>
<reference evidence="2 3" key="1">
    <citation type="submission" date="2018-06" db="EMBL/GenBank/DDBJ databases">
        <authorList>
            <person name="Liu Z.-W."/>
        </authorList>
    </citation>
    <scope>NUCLEOTIDE SEQUENCE [LARGE SCALE GENOMIC DNA]</scope>
    <source>
        <strain evidence="2 3">2b14</strain>
    </source>
</reference>
<proteinExistence type="predicted"/>
<dbReference type="GO" id="GO:0009166">
    <property type="term" value="P:nucleotide catabolic process"/>
    <property type="evidence" value="ECO:0007669"/>
    <property type="project" value="InterPro"/>
</dbReference>
<protein>
    <recommendedName>
        <fullName evidence="1">5'-Nucleotidase C-terminal domain-containing protein</fullName>
    </recommendedName>
</protein>
<dbReference type="OrthoDB" id="4762412at2"/>
<dbReference type="InterPro" id="IPR008334">
    <property type="entry name" value="5'-Nucleotdase_C"/>
</dbReference>